<dbReference type="AlphaFoldDB" id="A0A494Z671"/>
<dbReference type="EMBL" id="RBZN01000011">
    <property type="protein sequence ID" value="RKQ18039.1"/>
    <property type="molecule type" value="Genomic_DNA"/>
</dbReference>
<keyword evidence="1" id="KW-1133">Transmembrane helix</keyword>
<comment type="caution">
    <text evidence="2">The sequence shown here is derived from an EMBL/GenBank/DDBJ whole genome shotgun (WGS) entry which is preliminary data.</text>
</comment>
<keyword evidence="1" id="KW-0812">Transmembrane</keyword>
<reference evidence="2 3" key="1">
    <citation type="journal article" date="2016" name="Antonie Van Leeuwenhoek">
        <title>Lysinibacillus endophyticus sp. nov., an indole-3-acetic acid producing endophytic bacterium isolated from corn root (Zea mays cv. Xinken-5).</title>
        <authorList>
            <person name="Yu J."/>
            <person name="Guan X."/>
            <person name="Liu C."/>
            <person name="Xiang W."/>
            <person name="Yu Z."/>
            <person name="Liu X."/>
            <person name="Wang G."/>
        </authorList>
    </citation>
    <scope>NUCLEOTIDE SEQUENCE [LARGE SCALE GENOMIC DNA]</scope>
    <source>
        <strain evidence="2 3">DSM 100506</strain>
    </source>
</reference>
<organism evidence="2 3">
    <name type="scientific">Ureibacillus endophyticus</name>
    <dbReference type="NCBI Taxonomy" id="1978490"/>
    <lineage>
        <taxon>Bacteria</taxon>
        <taxon>Bacillati</taxon>
        <taxon>Bacillota</taxon>
        <taxon>Bacilli</taxon>
        <taxon>Bacillales</taxon>
        <taxon>Caryophanaceae</taxon>
        <taxon>Ureibacillus</taxon>
    </lineage>
</organism>
<dbReference type="Proteomes" id="UP000272238">
    <property type="component" value="Unassembled WGS sequence"/>
</dbReference>
<evidence type="ECO:0000313" key="3">
    <source>
        <dbReference type="Proteomes" id="UP000272238"/>
    </source>
</evidence>
<sequence>MDKKMINQNGISLVEILATISVLSIIVVLIFGILINGLNTASKAKENALLQQKANYVLAILREEHEKGNCYRISISNDYHEVRIDSSCDNIIDTTINDSQFKFDINGVSPTTPIDIVDKITYISIVIIGKNDSYEINTNLSRL</sequence>
<evidence type="ECO:0000256" key="1">
    <source>
        <dbReference type="SAM" id="Phobius"/>
    </source>
</evidence>
<feature type="transmembrane region" description="Helical" evidence="1">
    <location>
        <begin position="12"/>
        <end position="35"/>
    </location>
</feature>
<name>A0A494Z671_9BACL</name>
<dbReference type="RefSeq" id="WP_121213983.1">
    <property type="nucleotide sequence ID" value="NZ_RBZN01000011.1"/>
</dbReference>
<keyword evidence="1" id="KW-0472">Membrane</keyword>
<keyword evidence="3" id="KW-1185">Reference proteome</keyword>
<proteinExistence type="predicted"/>
<accession>A0A494Z671</accession>
<protein>
    <submittedName>
        <fullName evidence="2">Type II secretion system protein</fullName>
    </submittedName>
</protein>
<gene>
    <name evidence="2" type="ORF">D8M03_06570</name>
</gene>
<evidence type="ECO:0000313" key="2">
    <source>
        <dbReference type="EMBL" id="RKQ18039.1"/>
    </source>
</evidence>